<dbReference type="PANTHER" id="PTHR24421">
    <property type="entry name" value="NITRATE/NITRITE SENSOR PROTEIN NARX-RELATED"/>
    <property type="match status" value="1"/>
</dbReference>
<evidence type="ECO:0000256" key="1">
    <source>
        <dbReference type="ARBA" id="ARBA00000085"/>
    </source>
</evidence>
<dbReference type="Gene3D" id="1.20.5.1930">
    <property type="match status" value="1"/>
</dbReference>
<proteinExistence type="predicted"/>
<dbReference type="InterPro" id="IPR050482">
    <property type="entry name" value="Sensor_HK_TwoCompSys"/>
</dbReference>
<reference evidence="12 13" key="1">
    <citation type="submission" date="2016-11" db="EMBL/GenBank/DDBJ databases">
        <authorList>
            <person name="Jaros S."/>
            <person name="Januszkiewicz K."/>
            <person name="Wedrychowicz H."/>
        </authorList>
    </citation>
    <scope>NUCLEOTIDE SEQUENCE [LARGE SCALE GENOMIC DNA]</scope>
    <source>
        <strain evidence="12 13">DSM 26897</strain>
    </source>
</reference>
<evidence type="ECO:0000256" key="4">
    <source>
        <dbReference type="ARBA" id="ARBA00022679"/>
    </source>
</evidence>
<dbReference type="PROSITE" id="PS50113">
    <property type="entry name" value="PAC"/>
    <property type="match status" value="1"/>
</dbReference>
<accession>A0A1M4Z6K8</accession>
<keyword evidence="8" id="KW-0902">Two-component regulatory system</keyword>
<dbReference type="EC" id="2.7.13.3" evidence="2"/>
<evidence type="ECO:0000256" key="6">
    <source>
        <dbReference type="ARBA" id="ARBA00022777"/>
    </source>
</evidence>
<dbReference type="Pfam" id="PF07730">
    <property type="entry name" value="HisKA_3"/>
    <property type="match status" value="1"/>
</dbReference>
<keyword evidence="3" id="KW-0597">Phosphoprotein</keyword>
<protein>
    <recommendedName>
        <fullName evidence="2">histidine kinase</fullName>
        <ecNumber evidence="2">2.7.13.3</ecNumber>
    </recommendedName>
</protein>
<evidence type="ECO:0000256" key="3">
    <source>
        <dbReference type="ARBA" id="ARBA00022553"/>
    </source>
</evidence>
<keyword evidence="7" id="KW-0067">ATP-binding</keyword>
<dbReference type="Gene3D" id="3.30.450.20">
    <property type="entry name" value="PAS domain"/>
    <property type="match status" value="2"/>
</dbReference>
<dbReference type="SUPFAM" id="SSF55874">
    <property type="entry name" value="ATPase domain of HSP90 chaperone/DNA topoisomerase II/histidine kinase"/>
    <property type="match status" value="1"/>
</dbReference>
<evidence type="ECO:0000256" key="7">
    <source>
        <dbReference type="ARBA" id="ARBA00022840"/>
    </source>
</evidence>
<dbReference type="SMART" id="SM00387">
    <property type="entry name" value="HATPase_c"/>
    <property type="match status" value="1"/>
</dbReference>
<dbReference type="CDD" id="cd00130">
    <property type="entry name" value="PAS"/>
    <property type="match status" value="2"/>
</dbReference>
<dbReference type="PROSITE" id="PS50109">
    <property type="entry name" value="HIS_KIN"/>
    <property type="match status" value="1"/>
</dbReference>
<dbReference type="GO" id="GO:0005524">
    <property type="term" value="F:ATP binding"/>
    <property type="evidence" value="ECO:0007669"/>
    <property type="project" value="UniProtKB-KW"/>
</dbReference>
<dbReference type="SUPFAM" id="SSF55785">
    <property type="entry name" value="PYP-like sensor domain (PAS domain)"/>
    <property type="match status" value="2"/>
</dbReference>
<dbReference type="PROSITE" id="PS50112">
    <property type="entry name" value="PAS"/>
    <property type="match status" value="2"/>
</dbReference>
<keyword evidence="6" id="KW-0418">Kinase</keyword>
<name>A0A1M4Z6K8_9BACT</name>
<evidence type="ECO:0000259" key="11">
    <source>
        <dbReference type="PROSITE" id="PS50113"/>
    </source>
</evidence>
<dbReference type="GO" id="GO:0016020">
    <property type="term" value="C:membrane"/>
    <property type="evidence" value="ECO:0007669"/>
    <property type="project" value="InterPro"/>
</dbReference>
<dbReference type="InterPro" id="IPR035965">
    <property type="entry name" value="PAS-like_dom_sf"/>
</dbReference>
<dbReference type="InterPro" id="IPR000014">
    <property type="entry name" value="PAS"/>
</dbReference>
<feature type="domain" description="PAC" evidence="11">
    <location>
        <begin position="198"/>
        <end position="250"/>
    </location>
</feature>
<evidence type="ECO:0000259" key="9">
    <source>
        <dbReference type="PROSITE" id="PS50109"/>
    </source>
</evidence>
<feature type="domain" description="PAS" evidence="10">
    <location>
        <begin position="11"/>
        <end position="58"/>
    </location>
</feature>
<evidence type="ECO:0000256" key="5">
    <source>
        <dbReference type="ARBA" id="ARBA00022741"/>
    </source>
</evidence>
<dbReference type="EMBL" id="FQUO01000005">
    <property type="protein sequence ID" value="SHF13578.1"/>
    <property type="molecule type" value="Genomic_DNA"/>
</dbReference>
<dbReference type="GO" id="GO:0006355">
    <property type="term" value="P:regulation of DNA-templated transcription"/>
    <property type="evidence" value="ECO:0007669"/>
    <property type="project" value="InterPro"/>
</dbReference>
<keyword evidence="13" id="KW-1185">Reference proteome</keyword>
<dbReference type="GO" id="GO:0000155">
    <property type="term" value="F:phosphorelay sensor kinase activity"/>
    <property type="evidence" value="ECO:0007669"/>
    <property type="project" value="InterPro"/>
</dbReference>
<dbReference type="InterPro" id="IPR003594">
    <property type="entry name" value="HATPase_dom"/>
</dbReference>
<evidence type="ECO:0000256" key="2">
    <source>
        <dbReference type="ARBA" id="ARBA00012438"/>
    </source>
</evidence>
<keyword evidence="5" id="KW-0547">Nucleotide-binding</keyword>
<dbReference type="PANTHER" id="PTHR24421:SF10">
    <property type="entry name" value="NITRATE_NITRITE SENSOR PROTEIN NARQ"/>
    <property type="match status" value="1"/>
</dbReference>
<dbReference type="Proteomes" id="UP000184368">
    <property type="component" value="Unassembled WGS sequence"/>
</dbReference>
<dbReference type="AlphaFoldDB" id="A0A1M4Z6K8"/>
<feature type="domain" description="PAS" evidence="10">
    <location>
        <begin position="123"/>
        <end position="179"/>
    </location>
</feature>
<evidence type="ECO:0000313" key="13">
    <source>
        <dbReference type="Proteomes" id="UP000184368"/>
    </source>
</evidence>
<dbReference type="Pfam" id="PF00989">
    <property type="entry name" value="PAS"/>
    <property type="match status" value="1"/>
</dbReference>
<dbReference type="InterPro" id="IPR005467">
    <property type="entry name" value="His_kinase_dom"/>
</dbReference>
<organism evidence="12 13">
    <name type="scientific">Cnuella takakiae</name>
    <dbReference type="NCBI Taxonomy" id="1302690"/>
    <lineage>
        <taxon>Bacteria</taxon>
        <taxon>Pseudomonadati</taxon>
        <taxon>Bacteroidota</taxon>
        <taxon>Chitinophagia</taxon>
        <taxon>Chitinophagales</taxon>
        <taxon>Chitinophagaceae</taxon>
        <taxon>Cnuella</taxon>
    </lineage>
</organism>
<evidence type="ECO:0000259" key="10">
    <source>
        <dbReference type="PROSITE" id="PS50112"/>
    </source>
</evidence>
<dbReference type="OrthoDB" id="9124519at2"/>
<evidence type="ECO:0000256" key="8">
    <source>
        <dbReference type="ARBA" id="ARBA00023012"/>
    </source>
</evidence>
<sequence>MENTLTNFLQDQDFVFKLLERTTDGFFAVDENWIVVYWNHAAESILGKAKEDVVGKSLWESFPDAQGQDYFRYYVKALQEQAPCDFEAYYPARDVWTKVHVNPFKNGLSVFFKNINDQKKAEQEIRLLSLIAKESLDAVSLLDLNGDITWVNNTFSKITGYTLEEAVGSKHSALMFSPETDLADVAGMHQNFLQKLPFSGEIQAYTKSKEVIWLSMFGQPMYNEDGEVDRFFLIQSNITEKKILQLELEEQQRLLTTATIKAQERERAEISRELHDNVNQVLTSIKLYTELCIDDPVQNAPLMTRSVGLLQSCISEIRTLSKRLSAPSLGNIQIKDSIRELVEHIAATQVFEVVLDADITTQVPISEELHLAIYRIVQEQLTNILKYAHATLVTIFFDLVDNELMVKISDNGKGFKQGQKSGGIGLSNMATRAKSLGGSFSVNSSPGLGCVIIAMFPLG</sequence>
<dbReference type="InterPro" id="IPR001610">
    <property type="entry name" value="PAC"/>
</dbReference>
<dbReference type="Pfam" id="PF13426">
    <property type="entry name" value="PAS_9"/>
    <property type="match status" value="1"/>
</dbReference>
<dbReference type="InterPro" id="IPR036890">
    <property type="entry name" value="HATPase_C_sf"/>
</dbReference>
<dbReference type="NCBIfam" id="TIGR00229">
    <property type="entry name" value="sensory_box"/>
    <property type="match status" value="2"/>
</dbReference>
<evidence type="ECO:0000313" key="12">
    <source>
        <dbReference type="EMBL" id="SHF13578.1"/>
    </source>
</evidence>
<dbReference type="SMART" id="SM00091">
    <property type="entry name" value="PAS"/>
    <property type="match status" value="2"/>
</dbReference>
<feature type="domain" description="Histidine kinase" evidence="9">
    <location>
        <begin position="269"/>
        <end position="459"/>
    </location>
</feature>
<dbReference type="RefSeq" id="WP_143157249.1">
    <property type="nucleotide sequence ID" value="NZ_FQUO01000005.1"/>
</dbReference>
<dbReference type="InterPro" id="IPR013767">
    <property type="entry name" value="PAS_fold"/>
</dbReference>
<comment type="catalytic activity">
    <reaction evidence="1">
        <text>ATP + protein L-histidine = ADP + protein N-phospho-L-histidine.</text>
        <dbReference type="EC" id="2.7.13.3"/>
    </reaction>
</comment>
<dbReference type="SMART" id="SM00086">
    <property type="entry name" value="PAC"/>
    <property type="match status" value="1"/>
</dbReference>
<dbReference type="InterPro" id="IPR000700">
    <property type="entry name" value="PAS-assoc_C"/>
</dbReference>
<dbReference type="GO" id="GO:0046983">
    <property type="term" value="F:protein dimerization activity"/>
    <property type="evidence" value="ECO:0007669"/>
    <property type="project" value="InterPro"/>
</dbReference>
<dbReference type="Gene3D" id="3.30.565.10">
    <property type="entry name" value="Histidine kinase-like ATPase, C-terminal domain"/>
    <property type="match status" value="1"/>
</dbReference>
<dbReference type="Pfam" id="PF02518">
    <property type="entry name" value="HATPase_c"/>
    <property type="match status" value="1"/>
</dbReference>
<keyword evidence="4" id="KW-0808">Transferase</keyword>
<gene>
    <name evidence="12" type="ORF">SAMN05444008_105105</name>
</gene>
<dbReference type="STRING" id="1302690.BUE76_22320"/>
<dbReference type="CDD" id="cd16917">
    <property type="entry name" value="HATPase_UhpB-NarQ-NarX-like"/>
    <property type="match status" value="1"/>
</dbReference>
<dbReference type="InterPro" id="IPR011712">
    <property type="entry name" value="Sig_transdc_His_kin_sub3_dim/P"/>
</dbReference>